<dbReference type="NCBIfam" id="TIGR01214">
    <property type="entry name" value="rmlD"/>
    <property type="match status" value="1"/>
</dbReference>
<accession>A0ABU8RLE8</accession>
<dbReference type="PANTHER" id="PTHR10491">
    <property type="entry name" value="DTDP-4-DEHYDRORHAMNOSE REDUCTASE"/>
    <property type="match status" value="1"/>
</dbReference>
<comment type="similarity">
    <text evidence="1 2">Belongs to the dTDP-4-dehydrorhamnose reductase family.</text>
</comment>
<name>A0ABU8RLE8_9ACTN</name>
<evidence type="ECO:0000313" key="5">
    <source>
        <dbReference type="Proteomes" id="UP001387100"/>
    </source>
</evidence>
<dbReference type="Gene3D" id="3.90.25.10">
    <property type="entry name" value="UDP-galactose 4-epimerase, domain 1"/>
    <property type="match status" value="1"/>
</dbReference>
<dbReference type="RefSeq" id="WP_339575211.1">
    <property type="nucleotide sequence ID" value="NZ_JBBIAA010000012.1"/>
</dbReference>
<dbReference type="InterPro" id="IPR029903">
    <property type="entry name" value="RmlD-like-bd"/>
</dbReference>
<dbReference type="InterPro" id="IPR005913">
    <property type="entry name" value="dTDP_dehydrorham_reduct"/>
</dbReference>
<dbReference type="InterPro" id="IPR036291">
    <property type="entry name" value="NAD(P)-bd_dom_sf"/>
</dbReference>
<keyword evidence="2" id="KW-0521">NADP</keyword>
<evidence type="ECO:0000256" key="1">
    <source>
        <dbReference type="ARBA" id="ARBA00010944"/>
    </source>
</evidence>
<dbReference type="Proteomes" id="UP001387100">
    <property type="component" value="Unassembled WGS sequence"/>
</dbReference>
<keyword evidence="2 4" id="KW-0560">Oxidoreductase</keyword>
<comment type="function">
    <text evidence="2">Catalyzes the reduction of dTDP-6-deoxy-L-lyxo-4-hexulose to yield dTDP-L-rhamnose.</text>
</comment>
<evidence type="ECO:0000259" key="3">
    <source>
        <dbReference type="Pfam" id="PF04321"/>
    </source>
</evidence>
<gene>
    <name evidence="4" type="primary">rfbD</name>
    <name evidence="4" type="ORF">WDZ17_11035</name>
</gene>
<dbReference type="EMBL" id="JBBIAA010000012">
    <property type="protein sequence ID" value="MEJ5945826.1"/>
    <property type="molecule type" value="Genomic_DNA"/>
</dbReference>
<feature type="domain" description="RmlD-like substrate binding" evidence="3">
    <location>
        <begin position="8"/>
        <end position="275"/>
    </location>
</feature>
<dbReference type="PANTHER" id="PTHR10491:SF4">
    <property type="entry name" value="METHIONINE ADENOSYLTRANSFERASE 2 SUBUNIT BETA"/>
    <property type="match status" value="1"/>
</dbReference>
<keyword evidence="5" id="KW-1185">Reference proteome</keyword>
<dbReference type="Gene3D" id="3.40.50.720">
    <property type="entry name" value="NAD(P)-binding Rossmann-like Domain"/>
    <property type="match status" value="1"/>
</dbReference>
<sequence>MSRTRWSVVGAAGMLGREMVDVLAPQDVEVAALARGDLDVTDAAACRDAVAGSSVVVNASAYTAVDAAEEHEAEAFVVNAVGAANLAAACSSAGARLVHVSTDYVFSGQASEPYAEDALPAPRSAYGRSKAAGEWAVLAADPQHMVVRTAWLYGDGPCFPRTVTRLLEERDTIAVVDDQVGQPTWSRDVAELVGRLVEAEVPGGVYHATSSGRATWHDLARSVARSAGHDPRRVEATTSDAFPRPAPRPAWSVLGHARLDALGVEAVGPWDERWEAASSAVLLPR</sequence>
<dbReference type="CDD" id="cd05254">
    <property type="entry name" value="dTDP_HR_like_SDR_e"/>
    <property type="match status" value="1"/>
</dbReference>
<dbReference type="Pfam" id="PF04321">
    <property type="entry name" value="RmlD_sub_bind"/>
    <property type="match status" value="1"/>
</dbReference>
<dbReference type="GO" id="GO:0008831">
    <property type="term" value="F:dTDP-4-dehydrorhamnose reductase activity"/>
    <property type="evidence" value="ECO:0007669"/>
    <property type="project" value="UniProtKB-EC"/>
</dbReference>
<dbReference type="SUPFAM" id="SSF51735">
    <property type="entry name" value="NAD(P)-binding Rossmann-fold domains"/>
    <property type="match status" value="1"/>
</dbReference>
<organism evidence="4 5">
    <name type="scientific">Pseudokineococcus basanitobsidens</name>
    <dbReference type="NCBI Taxonomy" id="1926649"/>
    <lineage>
        <taxon>Bacteria</taxon>
        <taxon>Bacillati</taxon>
        <taxon>Actinomycetota</taxon>
        <taxon>Actinomycetes</taxon>
        <taxon>Kineosporiales</taxon>
        <taxon>Kineosporiaceae</taxon>
        <taxon>Pseudokineococcus</taxon>
    </lineage>
</organism>
<comment type="caution">
    <text evidence="4">The sequence shown here is derived from an EMBL/GenBank/DDBJ whole genome shotgun (WGS) entry which is preliminary data.</text>
</comment>
<evidence type="ECO:0000313" key="4">
    <source>
        <dbReference type="EMBL" id="MEJ5945826.1"/>
    </source>
</evidence>
<proteinExistence type="inferred from homology"/>
<comment type="pathway">
    <text evidence="2">Carbohydrate biosynthesis; dTDP-L-rhamnose biosynthesis.</text>
</comment>
<reference evidence="4 5" key="1">
    <citation type="journal article" date="2017" name="Int. J. Syst. Evol. Microbiol.">
        <title>Pseudokineococcus basanitobsidens sp. nov., isolated from volcanic rock.</title>
        <authorList>
            <person name="Lee D.W."/>
            <person name="Park M.Y."/>
            <person name="Kim J.J."/>
            <person name="Kim B.S."/>
        </authorList>
    </citation>
    <scope>NUCLEOTIDE SEQUENCE [LARGE SCALE GENOMIC DNA]</scope>
    <source>
        <strain evidence="4 5">DSM 103726</strain>
    </source>
</reference>
<dbReference type="EC" id="1.1.1.133" evidence="2"/>
<protein>
    <recommendedName>
        <fullName evidence="2">dTDP-4-dehydrorhamnose reductase</fullName>
        <ecNumber evidence="2">1.1.1.133</ecNumber>
    </recommendedName>
</protein>
<evidence type="ECO:0000256" key="2">
    <source>
        <dbReference type="RuleBase" id="RU364082"/>
    </source>
</evidence>